<dbReference type="AlphaFoldDB" id="A0A0A9GUE5"/>
<dbReference type="PANTHER" id="PTHR33085">
    <property type="entry name" value="OS12G0113100 PROTEIN-RELATED"/>
    <property type="match status" value="1"/>
</dbReference>
<name>A0A0A9GUE5_ARUDO</name>
<accession>A0A0A9GUE5</accession>
<dbReference type="InterPro" id="IPR012871">
    <property type="entry name" value="DUF1668_ORYSA"/>
</dbReference>
<dbReference type="PANTHER" id="PTHR33085:SF13">
    <property type="entry name" value="DUF295 DOMAIN-CONTAINING PROTEIN"/>
    <property type="match status" value="1"/>
</dbReference>
<dbReference type="EMBL" id="GBRH01169729">
    <property type="protein sequence ID" value="JAE28167.1"/>
    <property type="molecule type" value="Transcribed_RNA"/>
</dbReference>
<proteinExistence type="predicted"/>
<protein>
    <submittedName>
        <fullName evidence="1">Uncharacterized protein</fullName>
    </submittedName>
</protein>
<dbReference type="Pfam" id="PF07893">
    <property type="entry name" value="DUF1668"/>
    <property type="match status" value="1"/>
</dbReference>
<organism evidence="1">
    <name type="scientific">Arundo donax</name>
    <name type="common">Giant reed</name>
    <name type="synonym">Donax arundinaceus</name>
    <dbReference type="NCBI Taxonomy" id="35708"/>
    <lineage>
        <taxon>Eukaryota</taxon>
        <taxon>Viridiplantae</taxon>
        <taxon>Streptophyta</taxon>
        <taxon>Embryophyta</taxon>
        <taxon>Tracheophyta</taxon>
        <taxon>Spermatophyta</taxon>
        <taxon>Magnoliopsida</taxon>
        <taxon>Liliopsida</taxon>
        <taxon>Poales</taxon>
        <taxon>Poaceae</taxon>
        <taxon>PACMAD clade</taxon>
        <taxon>Arundinoideae</taxon>
        <taxon>Arundineae</taxon>
        <taxon>Arundo</taxon>
    </lineage>
</organism>
<evidence type="ECO:0000313" key="1">
    <source>
        <dbReference type="EMBL" id="JAE28167.1"/>
    </source>
</evidence>
<sequence>MSRRLVNLMVQNSIGRRSAFNLHRINPWRCFYPTRAQALEAASAANNKTIMEDARLPRAAISFYRPCPPGDFGDMNFMSLGCSSNDIISMDQDGNTLLYEAASRAIRVMPVPHAPKLSPVSLAAGDSLYLLDGNPGPQEDHPFEALTYRASCSQEEWYYWRSLPPPPFAFDYEYREVEEEHICRYQNPCVIEAYTAVGDSQIWISTVGAGTYSFDARSGVWSKAGEWALPFDGSVEYAPELGLWFGFSSQGGRFAASDLGTASATSPPVLQKVWDELAAPLPRRWVPVMAYLLPLGSGKFCIARVVEMAEEGWCREKEGNDYLSVGSFAVFTGVEVERGSRGALRMIKHKSRRYSLGHRMVQILL</sequence>
<reference evidence="1" key="2">
    <citation type="journal article" date="2015" name="Data Brief">
        <title>Shoot transcriptome of the giant reed, Arundo donax.</title>
        <authorList>
            <person name="Barrero R.A."/>
            <person name="Guerrero F.D."/>
            <person name="Moolhuijzen P."/>
            <person name="Goolsby J.A."/>
            <person name="Tidwell J."/>
            <person name="Bellgard S.E."/>
            <person name="Bellgard M.I."/>
        </authorList>
    </citation>
    <scope>NUCLEOTIDE SEQUENCE</scope>
    <source>
        <tissue evidence="1">Shoot tissue taken approximately 20 cm above the soil surface</tissue>
    </source>
</reference>
<reference evidence="1" key="1">
    <citation type="submission" date="2014-09" db="EMBL/GenBank/DDBJ databases">
        <authorList>
            <person name="Magalhaes I.L.F."/>
            <person name="Oliveira U."/>
            <person name="Santos F.R."/>
            <person name="Vidigal T.H.D.A."/>
            <person name="Brescovit A.D."/>
            <person name="Santos A.J."/>
        </authorList>
    </citation>
    <scope>NUCLEOTIDE SEQUENCE</scope>
    <source>
        <tissue evidence="1">Shoot tissue taken approximately 20 cm above the soil surface</tissue>
    </source>
</reference>